<dbReference type="Gene3D" id="3.30.750.24">
    <property type="entry name" value="STAS domain"/>
    <property type="match status" value="1"/>
</dbReference>
<dbReference type="RefSeq" id="WP_130107502.1">
    <property type="nucleotide sequence ID" value="NZ_CP025781.1"/>
</dbReference>
<dbReference type="CDD" id="cd07042">
    <property type="entry name" value="STAS_SulP_like_sulfate_transporter"/>
    <property type="match status" value="1"/>
</dbReference>
<evidence type="ECO:0000256" key="5">
    <source>
        <dbReference type="SAM" id="Phobius"/>
    </source>
</evidence>
<dbReference type="InterPro" id="IPR002645">
    <property type="entry name" value="STAS_dom"/>
</dbReference>
<dbReference type="PROSITE" id="PS50801">
    <property type="entry name" value="STAS"/>
    <property type="match status" value="1"/>
</dbReference>
<evidence type="ECO:0000259" key="6">
    <source>
        <dbReference type="PROSITE" id="PS50801"/>
    </source>
</evidence>
<protein>
    <submittedName>
        <fullName evidence="7">Sodium-independent anion transporter</fullName>
    </submittedName>
</protein>
<organism evidence="7 8">
    <name type="scientific">Iodobacter fluviatilis</name>
    <dbReference type="NCBI Taxonomy" id="537"/>
    <lineage>
        <taxon>Bacteria</taxon>
        <taxon>Pseudomonadati</taxon>
        <taxon>Pseudomonadota</taxon>
        <taxon>Betaproteobacteria</taxon>
        <taxon>Neisseriales</taxon>
        <taxon>Chitinibacteraceae</taxon>
        <taxon>Iodobacter</taxon>
    </lineage>
</organism>
<dbReference type="KEGG" id="ifl:C1H71_16570"/>
<evidence type="ECO:0000313" key="7">
    <source>
        <dbReference type="EMBL" id="QBC44991.1"/>
    </source>
</evidence>
<feature type="transmembrane region" description="Helical" evidence="5">
    <location>
        <begin position="262"/>
        <end position="286"/>
    </location>
</feature>
<evidence type="ECO:0000256" key="2">
    <source>
        <dbReference type="ARBA" id="ARBA00022692"/>
    </source>
</evidence>
<dbReference type="PANTHER" id="PTHR11814">
    <property type="entry name" value="SULFATE TRANSPORTER"/>
    <property type="match status" value="1"/>
</dbReference>
<feature type="transmembrane region" description="Helical" evidence="5">
    <location>
        <begin position="171"/>
        <end position="195"/>
    </location>
</feature>
<feature type="transmembrane region" description="Helical" evidence="5">
    <location>
        <begin position="104"/>
        <end position="125"/>
    </location>
</feature>
<sequence length="568" mass="60460">MTSLKSLAKFFPILQWLPSYQKHSFAGDLSASLIVAILLIPQSIAYALLAGLPPQAGIYASILPLVVYAFFASSMVQSVGPMAINAIMTATALAPLAATGSSQYIALAASLALLSGVFLTLLGLFKLGFITQLLSHPVINGFSSGAAILIVLGQIAPLLGVSIQGEHVGQLLLQLMLAIPAMQPFGLVCLGLLWLAGGPLAKRLQHFSHGPLLSKISPLLLMLVITATVYFLNIQTKLIGAFSAGLPRLFWPQLNQTNLAQLWLPAITIGLAGFLQSITIAQSLALKTKRSIDSNQELIGLGAANIAAAASGGFPVSGGFSRTAVNAASGANTPLAGVMTAVWIALAAHWLSDYLALLPLPLLAATIILVALRLIDFDFFLKSWRYDSSDGAAFICTAIAVLALGAMLGIVAGVGLSLLLFLYRSSQPHIAVVGRIAGTEHYRNIRRFTTQTSDHIVAVRIDESLYFGNIAKVQTELIDILNKASNTQHLLLIMSAVNSIDFSAMQAISLLQENLRARHIKIHLAEIKGPVMDHLRRSEILENLDGEVFLSAHLAMQTLSGINEDFSI</sequence>
<dbReference type="Pfam" id="PF00916">
    <property type="entry name" value="Sulfate_transp"/>
    <property type="match status" value="1"/>
</dbReference>
<dbReference type="AlphaFoldDB" id="A0A7G3GCF6"/>
<feature type="transmembrane region" description="Helical" evidence="5">
    <location>
        <begin position="137"/>
        <end position="159"/>
    </location>
</feature>
<keyword evidence="3 5" id="KW-1133">Transmembrane helix</keyword>
<dbReference type="InterPro" id="IPR001902">
    <property type="entry name" value="SLC26A/SulP_fam"/>
</dbReference>
<reference evidence="7 8" key="1">
    <citation type="submission" date="2018-01" db="EMBL/GenBank/DDBJ databases">
        <title>Genome sequence of Iodobacter sp. strain PCH194 isolated from Indian Trans-Himalaya.</title>
        <authorList>
            <person name="Kumar V."/>
            <person name="Thakur V."/>
            <person name="Kumar S."/>
            <person name="Singh D."/>
        </authorList>
    </citation>
    <scope>NUCLEOTIDE SEQUENCE [LARGE SCALE GENOMIC DNA]</scope>
    <source>
        <strain evidence="7 8">PCH194</strain>
    </source>
</reference>
<dbReference type="EMBL" id="CP025781">
    <property type="protein sequence ID" value="QBC44991.1"/>
    <property type="molecule type" value="Genomic_DNA"/>
</dbReference>
<keyword evidence="2 5" id="KW-0812">Transmembrane</keyword>
<evidence type="ECO:0000256" key="4">
    <source>
        <dbReference type="ARBA" id="ARBA00023136"/>
    </source>
</evidence>
<keyword evidence="4 5" id="KW-0472">Membrane</keyword>
<dbReference type="GO" id="GO:0016020">
    <property type="term" value="C:membrane"/>
    <property type="evidence" value="ECO:0007669"/>
    <property type="project" value="UniProtKB-SubCell"/>
</dbReference>
<evidence type="ECO:0000313" key="8">
    <source>
        <dbReference type="Proteomes" id="UP000515917"/>
    </source>
</evidence>
<evidence type="ECO:0000256" key="3">
    <source>
        <dbReference type="ARBA" id="ARBA00022989"/>
    </source>
</evidence>
<evidence type="ECO:0000256" key="1">
    <source>
        <dbReference type="ARBA" id="ARBA00004141"/>
    </source>
</evidence>
<dbReference type="Pfam" id="PF01740">
    <property type="entry name" value="STAS"/>
    <property type="match status" value="1"/>
</dbReference>
<feature type="transmembrane region" description="Helical" evidence="5">
    <location>
        <begin position="324"/>
        <end position="347"/>
    </location>
</feature>
<proteinExistence type="predicted"/>
<gene>
    <name evidence="7" type="ORF">C1H71_16570</name>
</gene>
<dbReference type="GO" id="GO:0055085">
    <property type="term" value="P:transmembrane transport"/>
    <property type="evidence" value="ECO:0007669"/>
    <property type="project" value="InterPro"/>
</dbReference>
<dbReference type="InterPro" id="IPR036513">
    <property type="entry name" value="STAS_dom_sf"/>
</dbReference>
<dbReference type="SUPFAM" id="SSF52091">
    <property type="entry name" value="SpoIIaa-like"/>
    <property type="match status" value="1"/>
</dbReference>
<feature type="transmembrane region" description="Helical" evidence="5">
    <location>
        <begin position="392"/>
        <end position="422"/>
    </location>
</feature>
<feature type="transmembrane region" description="Helical" evidence="5">
    <location>
        <begin position="354"/>
        <end position="372"/>
    </location>
</feature>
<keyword evidence="8" id="KW-1185">Reference proteome</keyword>
<name>A0A7G3GCF6_9NEIS</name>
<dbReference type="InterPro" id="IPR011547">
    <property type="entry name" value="SLC26A/SulP_dom"/>
</dbReference>
<feature type="transmembrane region" description="Helical" evidence="5">
    <location>
        <begin position="298"/>
        <end position="318"/>
    </location>
</feature>
<feature type="transmembrane region" description="Helical" evidence="5">
    <location>
        <begin position="56"/>
        <end position="72"/>
    </location>
</feature>
<dbReference type="Proteomes" id="UP000515917">
    <property type="component" value="Chromosome"/>
</dbReference>
<comment type="subcellular location">
    <subcellularLocation>
        <location evidence="1">Membrane</location>
        <topology evidence="1">Multi-pass membrane protein</topology>
    </subcellularLocation>
</comment>
<feature type="transmembrane region" description="Helical" evidence="5">
    <location>
        <begin position="29"/>
        <end position="50"/>
    </location>
</feature>
<feature type="domain" description="STAS" evidence="6">
    <location>
        <begin position="446"/>
        <end position="559"/>
    </location>
</feature>
<accession>A0A7G3GCF6</accession>
<feature type="transmembrane region" description="Helical" evidence="5">
    <location>
        <begin position="216"/>
        <end position="242"/>
    </location>
</feature>